<dbReference type="Pfam" id="PF07804">
    <property type="entry name" value="HipA_C"/>
    <property type="match status" value="1"/>
</dbReference>
<dbReference type="EMBL" id="BK015522">
    <property type="protein sequence ID" value="DAE10875.1"/>
    <property type="molecule type" value="Genomic_DNA"/>
</dbReference>
<evidence type="ECO:0000313" key="4">
    <source>
        <dbReference type="EMBL" id="DAE10875.1"/>
    </source>
</evidence>
<protein>
    <submittedName>
        <fullName evidence="4">HipA-like C-terminal domain</fullName>
    </submittedName>
</protein>
<evidence type="ECO:0000256" key="1">
    <source>
        <dbReference type="ARBA" id="ARBA00022679"/>
    </source>
</evidence>
<dbReference type="InterPro" id="IPR052028">
    <property type="entry name" value="HipA_Ser/Thr_kinase"/>
</dbReference>
<dbReference type="InterPro" id="IPR012893">
    <property type="entry name" value="HipA-like_C"/>
</dbReference>
<name>A0A8S5PWI4_9CAUD</name>
<dbReference type="GO" id="GO:0004674">
    <property type="term" value="F:protein serine/threonine kinase activity"/>
    <property type="evidence" value="ECO:0007669"/>
    <property type="project" value="TreeGrafter"/>
</dbReference>
<dbReference type="PANTHER" id="PTHR37419:SF1">
    <property type="entry name" value="SERINE_THREONINE-PROTEIN KINASE TOXIN HIPA"/>
    <property type="match status" value="1"/>
</dbReference>
<keyword evidence="2" id="KW-0418">Kinase</keyword>
<feature type="domain" description="HipA-like C-terminal" evidence="3">
    <location>
        <begin position="55"/>
        <end position="280"/>
    </location>
</feature>
<reference evidence="4" key="1">
    <citation type="journal article" date="2021" name="Proc. Natl. Acad. Sci. U.S.A.">
        <title>A Catalog of Tens of Thousands of Viruses from Human Metagenomes Reveals Hidden Associations with Chronic Diseases.</title>
        <authorList>
            <person name="Tisza M.J."/>
            <person name="Buck C.B."/>
        </authorList>
    </citation>
    <scope>NUCLEOTIDE SEQUENCE</scope>
    <source>
        <strain evidence="4">Ctg0K17</strain>
    </source>
</reference>
<evidence type="ECO:0000259" key="3">
    <source>
        <dbReference type="Pfam" id="PF07804"/>
    </source>
</evidence>
<dbReference type="PANTHER" id="PTHR37419">
    <property type="entry name" value="SERINE/THREONINE-PROTEIN KINASE TOXIN HIPA"/>
    <property type="match status" value="1"/>
</dbReference>
<accession>A0A8S5PWI4</accession>
<sequence length="322" mass="36237">MNCLCCGKPLKTDEPSGWHKACVKRFFGTSVIPELEIDNSALEHLAIETAGKGLTIPGVQKKLSLHLMSEGRKPRLTLVNYPTGFILKPQVEDFRALPEAEHLVMSMADAAGISTVPHALVRSGDNLAYITRRIDRVFGKDSVEMLAMEDFCQLDLRLTQDKYRGSYERCAKVIERYSSRSGLDLSELFYRLIFCFITGNSDMHLKNFSLIETAERSGKYVLSPAYDLLPVNVIMPEDIEQTALALNGKKQNIRRRDFLVFADECGITRQSAEKMMRKLLSMKPKFLVMCGESLLPEDMKSQFAGLIEERCNVLEQGNPTIG</sequence>
<organism evidence="4">
    <name type="scientific">Siphoviridae sp. ctg0K17</name>
    <dbReference type="NCBI Taxonomy" id="2825600"/>
    <lineage>
        <taxon>Viruses</taxon>
        <taxon>Duplodnaviria</taxon>
        <taxon>Heunggongvirae</taxon>
        <taxon>Uroviricota</taxon>
        <taxon>Caudoviricetes</taxon>
    </lineage>
</organism>
<dbReference type="Gene3D" id="1.10.1070.20">
    <property type="match status" value="1"/>
</dbReference>
<proteinExistence type="predicted"/>
<evidence type="ECO:0000256" key="2">
    <source>
        <dbReference type="ARBA" id="ARBA00022777"/>
    </source>
</evidence>
<keyword evidence="1" id="KW-0808">Transferase</keyword>